<feature type="domain" description="PLAT" evidence="1">
    <location>
        <begin position="222"/>
        <end position="289"/>
    </location>
</feature>
<evidence type="ECO:0000259" key="1">
    <source>
        <dbReference type="PROSITE" id="PS50095"/>
    </source>
</evidence>
<comment type="caution">
    <text evidence="2">The sequence shown here is derived from an EMBL/GenBank/DDBJ whole genome shotgun (WGS) entry which is preliminary data.</text>
</comment>
<proteinExistence type="predicted"/>
<reference evidence="2" key="1">
    <citation type="journal article" date="2014" name="Front. Microbiol.">
        <title>High frequency of phylogenetically diverse reductive dehalogenase-homologous genes in deep subseafloor sedimentary metagenomes.</title>
        <authorList>
            <person name="Kawai M."/>
            <person name="Futagami T."/>
            <person name="Toyoda A."/>
            <person name="Takaki Y."/>
            <person name="Nishi S."/>
            <person name="Hori S."/>
            <person name="Arai W."/>
            <person name="Tsubouchi T."/>
            <person name="Morono Y."/>
            <person name="Uchiyama I."/>
            <person name="Ito T."/>
            <person name="Fujiyama A."/>
            <person name="Inagaki F."/>
            <person name="Takami H."/>
        </authorList>
    </citation>
    <scope>NUCLEOTIDE SEQUENCE</scope>
    <source>
        <strain evidence="2">Expedition CK06-06</strain>
    </source>
</reference>
<protein>
    <recommendedName>
        <fullName evidence="1">PLAT domain-containing protein</fullName>
    </recommendedName>
</protein>
<dbReference type="PROSITE" id="PS50095">
    <property type="entry name" value="PLAT"/>
    <property type="match status" value="1"/>
</dbReference>
<gene>
    <name evidence="2" type="ORF">S12H4_26626</name>
</gene>
<feature type="non-terminal residue" evidence="2">
    <location>
        <position position="289"/>
    </location>
</feature>
<evidence type="ECO:0000313" key="2">
    <source>
        <dbReference type="EMBL" id="GAI91109.1"/>
    </source>
</evidence>
<dbReference type="EMBL" id="BARW01015129">
    <property type="protein sequence ID" value="GAI91109.1"/>
    <property type="molecule type" value="Genomic_DNA"/>
</dbReference>
<sequence>MTIKSGLNVNTPDRIFVDAGAVYINYGLSTQRLLGATRGGNEFNLNREIRDIEVDGVRGSVKGLRRRTVCRPQITCNLIELSLDNLIKAIAGADQAEFAEQIVVEEEYSADGNDTIVLFGLINTDLVKDTERVFEAGVEQTRSAKYDSRFIGPNAIDNKEFETSVGGWTIGGSNTGTLSHVANGYKNDCMKYLAGTETVALVLTLAGGNGVTLTNLVIGQHYRLQLAVKKGTYAGEGGGITIALPGAPDIPKIESTDLTDSWVVHVIEFKADAIDATITLTSDGNLNLG</sequence>
<accession>X1UFJ9</accession>
<dbReference type="InterPro" id="IPR001024">
    <property type="entry name" value="PLAT/LH2_dom"/>
</dbReference>
<name>X1UFJ9_9ZZZZ</name>
<organism evidence="2">
    <name type="scientific">marine sediment metagenome</name>
    <dbReference type="NCBI Taxonomy" id="412755"/>
    <lineage>
        <taxon>unclassified sequences</taxon>
        <taxon>metagenomes</taxon>
        <taxon>ecological metagenomes</taxon>
    </lineage>
</organism>
<dbReference type="AlphaFoldDB" id="X1UFJ9"/>